<protein>
    <submittedName>
        <fullName evidence="4">Uncharacterized protein</fullName>
    </submittedName>
</protein>
<dbReference type="EMBL" id="JABAHT010000250">
    <property type="protein sequence ID" value="KAF4659924.1"/>
    <property type="molecule type" value="Genomic_DNA"/>
</dbReference>
<feature type="region of interest" description="Disordered" evidence="2">
    <location>
        <begin position="1210"/>
        <end position="1288"/>
    </location>
</feature>
<gene>
    <name evidence="4" type="ORF">FOZ61_004400</name>
</gene>
<feature type="compositionally biased region" description="Polar residues" evidence="2">
    <location>
        <begin position="1581"/>
        <end position="1591"/>
    </location>
</feature>
<feature type="region of interest" description="Disordered" evidence="2">
    <location>
        <begin position="1532"/>
        <end position="1551"/>
    </location>
</feature>
<dbReference type="Proteomes" id="UP000570595">
    <property type="component" value="Unassembled WGS sequence"/>
</dbReference>
<evidence type="ECO:0000256" key="3">
    <source>
        <dbReference type="SAM" id="SignalP"/>
    </source>
</evidence>
<name>A0A7J6LKX6_PEROL</name>
<feature type="signal peptide" evidence="3">
    <location>
        <begin position="1"/>
        <end position="34"/>
    </location>
</feature>
<feature type="coiled-coil region" evidence="1">
    <location>
        <begin position="1687"/>
        <end position="1714"/>
    </location>
</feature>
<feature type="coiled-coil region" evidence="1">
    <location>
        <begin position="1751"/>
        <end position="1778"/>
    </location>
</feature>
<reference evidence="4 5" key="1">
    <citation type="submission" date="2020-04" db="EMBL/GenBank/DDBJ databases">
        <title>Perkinsus olseni comparative genomics.</title>
        <authorList>
            <person name="Bogema D.R."/>
        </authorList>
    </citation>
    <scope>NUCLEOTIDE SEQUENCE [LARGE SCALE GENOMIC DNA]</scope>
    <source>
        <strain evidence="4">ATCC PRA-179</strain>
    </source>
</reference>
<feature type="region of interest" description="Disordered" evidence="2">
    <location>
        <begin position="1418"/>
        <end position="1452"/>
    </location>
</feature>
<evidence type="ECO:0000313" key="4">
    <source>
        <dbReference type="EMBL" id="KAF4659924.1"/>
    </source>
</evidence>
<sequence>MIDFMDLPLRLRRFLLTWWLLILVTFTSIYEVNGGPPRHEPAKLLFEPGTVDFGLAPDLSVQRRSVVVTNAGRQDIILVDAELSDPENDITITDDDGDSFPIRLGRRQKVTLQLQLVPSFSTLDKVEEVTTTVRFISAASAVSDPLFIRHKPSKAQWGLQPLQVSYSQADESPWVSVTLTNPQATSPLTITRIVERRRREGATTRTVSILPASGTSWPLAIPPGSTVSVASMKSLSTVTGSHVTQLVVEAEGSILGIIPFKTDIRPVDDLHFNPPVIDFGSRRPDDFFSPEVELRAQYSGVLAEAVEITAVTYEASDGANGVPIEVKPEMTDSRAPLTVTKGEQYELVATVRLAIPRILRGVAELDGVLLVHTNLTPSPIRLGLTGRVSSRLPLVYYPGGELKMQYWPEDGLTTRQDGIQLSSEWGIFQVKKVEVTMAGVSRIIKAEVIPAAPRQSPTIRITIDHSPSLLEALGREERMSLFSRPVVLAVQSIEGRLVPIPLRLYTGRLSFSVQIGEEQDAPESPRFGWFYDDGGEGSYYHSTAVVGDKISLIVMNNNPFDIIILDGIGVYSDGRTVLKEGGETADLLIPADTTLRVPVVLDGMPERNITIKARTSRGQSLNLTAQLSWTRPLTTTSLGQDIQIRFDGENDEYTLVAEYPSDEGSLVPSGVREIRSKDTRLEFTPALDEATDGVLARGRFHPGRVPVELDMSSEDGVKVLASGSLEAQRLESLARGYTLREVDGSGGELWNDITILADDWEYTLRTPWIHQKQQQQRPSILAPYQGELIALRLAPLGGCRSAKVSMMNPLKDAPIEVQVKYIASDAELSLDSSGKGDVLTIPPRGEVSIPAIRFCRLDSVPRNGVVYILSNYTVIEAVTFDIPSISQPVDDVDEVPVATTVDVPIPPIPIVEYLREAPLSFRLHLISSIAAASTEDVVFLSMVNIPLAIPRAMLEDFNGSVYVRRVEFRGGGCATADGFKLNTSLCCGGGDAILVDSSNGVLSHDIEIVAPLPRSIFFGEHGSQPRSTPNATLIISIGHDNSYRLEVPIVGVPRGRFVALVESTLKEVIDAWPIGQAKTYLTKKLAAAAGDFNQEFGDGMEEARALAEFIELLDQLLNVGTSPQWKDPADSSEPSLGQIVVILAITGLASISITWKGSTERRLYKTRQRRIDMIADRRLAHSTSWESTGQPLASPPPLRPELTAFFEATRQRASATAATTKRSTETPADETGNTLDQRSKSVDSVGQQQHHSRQASSSVKHSSSKGGGHKSGPTSLPVETEEPQPPAAKLRTIQSAVAASMAIQGKPSVLVGQEKAGLSRKKKDKCSSILEVAKTKPVVPIDKKKVAKPKRQHGTIKAKVVDRSSITTAILQSDDHVERSRVLTPVPPISPTPAAVPEPVEEEGVDFARDVEAVVKRSDSVTSSSLRESAATWEESSSGTADGGDGRTHMNTTATTTTVQPFEDPLEAQQLSASLEMLFKQAPVYDLPLLPDDDDEASEDLSTLLKNLDGALLVGDQQQQQRAAADPYEIMGPWRGQEDTQNHLASPSNDAVYPPPLSFDHDGSDALYEPVSSWLPPPRPSFTSPTGTQQHHPTDLPLPSSPGYGVLSGMSTQEERPAAAMTLELSVEEFSAVDLRTSGDCIIDSHRRFIAPLCTLLVPFRDRFLSIELSSVGSMDPLLCALSDTKATAMTVRIRELMAEREAQEEDLGDMRKMVKFLSDRCHQLEAAYNDRETGFREEMEESDMQHKKDMALAMAEISELESRVEALSEIKHELNFRVRQLEAGEESETSEDSSSTMSAFGEDVYTPHSKSTSYSTHTGSMLRLLTAADYLPNMPLGDT</sequence>
<keyword evidence="3" id="KW-0732">Signal</keyword>
<feature type="region of interest" description="Disordered" evidence="2">
    <location>
        <begin position="1782"/>
        <end position="1817"/>
    </location>
</feature>
<comment type="caution">
    <text evidence="4">The sequence shown here is derived from an EMBL/GenBank/DDBJ whole genome shotgun (WGS) entry which is preliminary data.</text>
</comment>
<feature type="compositionally biased region" description="Low complexity" evidence="2">
    <location>
        <begin position="1210"/>
        <end position="1221"/>
    </location>
</feature>
<dbReference type="OrthoDB" id="459750at2759"/>
<feature type="region of interest" description="Disordered" evidence="2">
    <location>
        <begin position="1568"/>
        <end position="1596"/>
    </location>
</feature>
<proteinExistence type="predicted"/>
<evidence type="ECO:0000313" key="5">
    <source>
        <dbReference type="Proteomes" id="UP000570595"/>
    </source>
</evidence>
<feature type="chain" id="PRO_5029592561" evidence="3">
    <location>
        <begin position="35"/>
        <end position="1840"/>
    </location>
</feature>
<keyword evidence="1" id="KW-0175">Coiled coil</keyword>
<feature type="compositionally biased region" description="Polar residues" evidence="2">
    <location>
        <begin position="1231"/>
        <end position="1246"/>
    </location>
</feature>
<evidence type="ECO:0000256" key="2">
    <source>
        <dbReference type="SAM" id="MobiDB-lite"/>
    </source>
</evidence>
<evidence type="ECO:0000256" key="1">
    <source>
        <dbReference type="SAM" id="Coils"/>
    </source>
</evidence>
<accession>A0A7J6LKX6</accession>
<organism evidence="4 5">
    <name type="scientific">Perkinsus olseni</name>
    <name type="common">Perkinsus atlanticus</name>
    <dbReference type="NCBI Taxonomy" id="32597"/>
    <lineage>
        <taxon>Eukaryota</taxon>
        <taxon>Sar</taxon>
        <taxon>Alveolata</taxon>
        <taxon>Perkinsozoa</taxon>
        <taxon>Perkinsea</taxon>
        <taxon>Perkinsida</taxon>
        <taxon>Perkinsidae</taxon>
        <taxon>Perkinsus</taxon>
    </lineage>
</organism>